<protein>
    <submittedName>
        <fullName evidence="2">Uncharacterized protein conserved in bacteria, putative lipoprotein</fullName>
    </submittedName>
</protein>
<feature type="chain" id="PRO_5004215738" evidence="1">
    <location>
        <begin position="28"/>
        <end position="236"/>
    </location>
</feature>
<name>Q2SHT1_HAHCH</name>
<dbReference type="HOGENOM" id="CLU_1174083_0_0_6"/>
<keyword evidence="3" id="KW-1185">Reference proteome</keyword>
<dbReference type="Proteomes" id="UP000000238">
    <property type="component" value="Chromosome"/>
</dbReference>
<dbReference type="RefSeq" id="WP_011396862.1">
    <property type="nucleotide sequence ID" value="NC_007645.1"/>
</dbReference>
<keyword evidence="1" id="KW-0732">Signal</keyword>
<evidence type="ECO:0000256" key="1">
    <source>
        <dbReference type="SAM" id="SignalP"/>
    </source>
</evidence>
<dbReference type="KEGG" id="hch:HCH_03028"/>
<dbReference type="OrthoDB" id="5348860at2"/>
<dbReference type="eggNOG" id="COG4461">
    <property type="taxonomic scope" value="Bacteria"/>
</dbReference>
<sequence length="236" mass="25912">MKLTFKLRRYGTALGVAILALDGSVSAAASFDCAKASSSVEALICEDDQLSSLDERLAAAYKQARESGFGKEIKFSQTLWLNNSRNLCEDAECLLRVYDQRLDVLSKLSGLSTLFNARYERLIQDDEVSPDIIDYLEVNSDGAGVLQFAYESNHANGHSCTVEGEALQAKNGAYEYHDLDVGQCLFRIYLEDESLVFEDVDGACRTYYCGARGVIAKDRFAIGEPRALKVLTGGSP</sequence>
<reference evidence="2 3" key="1">
    <citation type="journal article" date="2005" name="Nucleic Acids Res.">
        <title>Genomic blueprint of Hahella chejuensis, a marine microbe producing an algicidal agent.</title>
        <authorList>
            <person name="Jeong H."/>
            <person name="Yim J.H."/>
            <person name="Lee C."/>
            <person name="Choi S.-H."/>
            <person name="Park Y.K."/>
            <person name="Yoon S.H."/>
            <person name="Hur C.-G."/>
            <person name="Kang H.-Y."/>
            <person name="Kim D."/>
            <person name="Lee H.H."/>
            <person name="Park K.H."/>
            <person name="Park S.-H."/>
            <person name="Park H.-S."/>
            <person name="Lee H.K."/>
            <person name="Oh T.K."/>
            <person name="Kim J.F."/>
        </authorList>
    </citation>
    <scope>NUCLEOTIDE SEQUENCE [LARGE SCALE GENOMIC DNA]</scope>
    <source>
        <strain evidence="2 3">KCTC 2396</strain>
    </source>
</reference>
<proteinExistence type="predicted"/>
<dbReference type="STRING" id="349521.HCH_03028"/>
<organism evidence="2 3">
    <name type="scientific">Hahella chejuensis (strain KCTC 2396)</name>
    <dbReference type="NCBI Taxonomy" id="349521"/>
    <lineage>
        <taxon>Bacteria</taxon>
        <taxon>Pseudomonadati</taxon>
        <taxon>Pseudomonadota</taxon>
        <taxon>Gammaproteobacteria</taxon>
        <taxon>Oceanospirillales</taxon>
        <taxon>Hahellaceae</taxon>
        <taxon>Hahella</taxon>
    </lineage>
</organism>
<evidence type="ECO:0000313" key="2">
    <source>
        <dbReference type="EMBL" id="ABC29793.1"/>
    </source>
</evidence>
<accession>Q2SHT1</accession>
<keyword evidence="2" id="KW-0449">Lipoprotein</keyword>
<gene>
    <name evidence="2" type="ordered locus">HCH_03028</name>
</gene>
<feature type="signal peptide" evidence="1">
    <location>
        <begin position="1"/>
        <end position="27"/>
    </location>
</feature>
<dbReference type="GO" id="GO:0005576">
    <property type="term" value="C:extracellular region"/>
    <property type="evidence" value="ECO:0007669"/>
    <property type="project" value="TreeGrafter"/>
</dbReference>
<dbReference type="PANTHER" id="PTHR37549:SF1">
    <property type="entry name" value="LIPOPROTEIN LPRI"/>
    <property type="match status" value="1"/>
</dbReference>
<dbReference type="PANTHER" id="PTHR37549">
    <property type="entry name" value="LIPOPROTEIN LPRI"/>
    <property type="match status" value="1"/>
</dbReference>
<dbReference type="EMBL" id="CP000155">
    <property type="protein sequence ID" value="ABC29793.1"/>
    <property type="molecule type" value="Genomic_DNA"/>
</dbReference>
<dbReference type="AlphaFoldDB" id="Q2SHT1"/>
<evidence type="ECO:0000313" key="3">
    <source>
        <dbReference type="Proteomes" id="UP000000238"/>
    </source>
</evidence>
<dbReference type="InterPro" id="IPR052755">
    <property type="entry name" value="Lysozyme_Inhibitor_LprI"/>
</dbReference>